<feature type="domain" description="WxL Interacting Protein host binding" evidence="4">
    <location>
        <begin position="157"/>
        <end position="295"/>
    </location>
</feature>
<reference evidence="5 6" key="1">
    <citation type="submission" date="2024-04" db="EMBL/GenBank/DDBJ databases">
        <authorList>
            <person name="Wu Y.S."/>
            <person name="Zhang L."/>
        </authorList>
    </citation>
    <scope>NUCLEOTIDE SEQUENCE [LARGE SCALE GENOMIC DNA]</scope>
    <source>
        <strain evidence="5 6">KG-01</strain>
    </source>
</reference>
<dbReference type="RefSeq" id="WP_336663659.1">
    <property type="nucleotide sequence ID" value="NZ_JBBCRB010000002.1"/>
</dbReference>
<keyword evidence="6" id="KW-1185">Reference proteome</keyword>
<dbReference type="InterPro" id="IPR010317">
    <property type="entry name" value="WxLIP_PGBD"/>
</dbReference>
<dbReference type="EMBL" id="JBCEWA010000007">
    <property type="protein sequence ID" value="MEL5988684.1"/>
    <property type="molecule type" value="Genomic_DNA"/>
</dbReference>
<dbReference type="Pfam" id="PF11797">
    <property type="entry name" value="WxLIP_HBD"/>
    <property type="match status" value="1"/>
</dbReference>
<dbReference type="Pfam" id="PF06030">
    <property type="entry name" value="WxLIP_PGBD"/>
    <property type="match status" value="1"/>
</dbReference>
<evidence type="ECO:0000313" key="6">
    <source>
        <dbReference type="Proteomes" id="UP001398420"/>
    </source>
</evidence>
<feature type="transmembrane region" description="Helical" evidence="1">
    <location>
        <begin position="310"/>
        <end position="329"/>
    </location>
</feature>
<dbReference type="InterPro" id="IPR021759">
    <property type="entry name" value="WxLIP_HBD"/>
</dbReference>
<evidence type="ECO:0000313" key="5">
    <source>
        <dbReference type="EMBL" id="MEL5988684.1"/>
    </source>
</evidence>
<comment type="caution">
    <text evidence="5">The sequence shown here is derived from an EMBL/GenBank/DDBJ whole genome shotgun (WGS) entry which is preliminary data.</text>
</comment>
<dbReference type="Proteomes" id="UP001398420">
    <property type="component" value="Unassembled WGS sequence"/>
</dbReference>
<organism evidence="5 6">
    <name type="scientific">Kurthia gibsonii</name>
    <dbReference type="NCBI Taxonomy" id="33946"/>
    <lineage>
        <taxon>Bacteria</taxon>
        <taxon>Bacillati</taxon>
        <taxon>Bacillota</taxon>
        <taxon>Bacilli</taxon>
        <taxon>Bacillales</taxon>
        <taxon>Caryophanaceae</taxon>
        <taxon>Kurthia</taxon>
    </lineage>
</organism>
<keyword evidence="2" id="KW-0732">Signal</keyword>
<evidence type="ECO:0000256" key="1">
    <source>
        <dbReference type="SAM" id="Phobius"/>
    </source>
</evidence>
<gene>
    <name evidence="5" type="ORF">AAF454_09775</name>
</gene>
<feature type="chain" id="PRO_5046081462" evidence="2">
    <location>
        <begin position="25"/>
        <end position="340"/>
    </location>
</feature>
<evidence type="ECO:0000259" key="3">
    <source>
        <dbReference type="Pfam" id="PF06030"/>
    </source>
</evidence>
<feature type="signal peptide" evidence="2">
    <location>
        <begin position="1"/>
        <end position="24"/>
    </location>
</feature>
<accession>A0ABU9LLN6</accession>
<evidence type="ECO:0000256" key="2">
    <source>
        <dbReference type="SAM" id="SignalP"/>
    </source>
</evidence>
<protein>
    <submittedName>
        <fullName evidence="5">DUF916 and DUF3324 domain-containing protein</fullName>
    </submittedName>
</protein>
<evidence type="ECO:0000259" key="4">
    <source>
        <dbReference type="Pfam" id="PF11797"/>
    </source>
</evidence>
<name>A0ABU9LLN6_9BACL</name>
<sequence>MKKFISIIFCILFVSVSLPISSFANDNNIGFTIQPELPKNQKDKKVSYFDLRMKPKQQQTIYVRISNTSNKDGTFRFRVNQAYTNKSGFIDYAEDITKKDESLRYDTKNIISYKSQVRVKAKSVKKVPIKIKMPAEKYDGQILAGIQVMKEDDSNSKKESIKNQYGYILGLRLTETDESVKREIKLVDVKPAVSFARTSVVVKLQNPTMDAIGHLKYKAVVTDRETNKVVKKVSYDKDMQMAPNSTYDFAIDWDKKPLEPGDYTIDLTVSDAKNNKWNMKENFTITENQAEQVNKVAIGKVPEKTDWTKWIIIGGVILLIIVILLVIWYRKKNSPHQVRK</sequence>
<keyword evidence="1" id="KW-0472">Membrane</keyword>
<keyword evidence="1" id="KW-0812">Transmembrane</keyword>
<feature type="domain" description="WxL Interacting Protein peptidoglycan binding" evidence="3">
    <location>
        <begin position="31"/>
        <end position="149"/>
    </location>
</feature>
<proteinExistence type="predicted"/>
<keyword evidence="1" id="KW-1133">Transmembrane helix</keyword>